<comment type="caution">
    <text evidence="20">The sequence shown here is derived from an EMBL/GenBank/DDBJ whole genome shotgun (WGS) entry which is preliminary data.</text>
</comment>
<keyword evidence="8 20" id="KW-0418">Kinase</keyword>
<evidence type="ECO:0000256" key="13">
    <source>
        <dbReference type="ARBA" id="ARBA00023209"/>
    </source>
</evidence>
<gene>
    <name evidence="20" type="ORF">A6M23_18450</name>
    <name evidence="21" type="ORF">A6P07_13395</name>
</gene>
<keyword evidence="7 17" id="KW-0547">Nucleotide-binding</keyword>
<evidence type="ECO:0000313" key="23">
    <source>
        <dbReference type="Proteomes" id="UP000095008"/>
    </source>
</evidence>
<evidence type="ECO:0000256" key="12">
    <source>
        <dbReference type="ARBA" id="ARBA00023136"/>
    </source>
</evidence>
<feature type="binding site" evidence="18">
    <location>
        <position position="73"/>
    </location>
    <ligand>
        <name>a divalent metal cation</name>
        <dbReference type="ChEBI" id="CHEBI:60240"/>
    </ligand>
</feature>
<feature type="binding site" evidence="17">
    <location>
        <position position="13"/>
    </location>
    <ligand>
        <name>ATP</name>
        <dbReference type="ChEBI" id="CHEBI:30616"/>
    </ligand>
</feature>
<feature type="binding site" evidence="17">
    <location>
        <position position="25"/>
    </location>
    <ligand>
        <name>ATP</name>
        <dbReference type="ChEBI" id="CHEBI:30616"/>
    </ligand>
</feature>
<dbReference type="GO" id="GO:0016301">
    <property type="term" value="F:kinase activity"/>
    <property type="evidence" value="ECO:0007669"/>
    <property type="project" value="UniProtKB-KW"/>
</dbReference>
<keyword evidence="12 19" id="KW-0472">Membrane</keyword>
<name>A0A1C2IB77_ACITH</name>
<evidence type="ECO:0000256" key="19">
    <source>
        <dbReference type="SAM" id="Phobius"/>
    </source>
</evidence>
<keyword evidence="14" id="KW-1208">Phospholipid metabolism</keyword>
<keyword evidence="9 17" id="KW-0067">ATP-binding</keyword>
<evidence type="ECO:0000256" key="6">
    <source>
        <dbReference type="ARBA" id="ARBA00022692"/>
    </source>
</evidence>
<keyword evidence="18" id="KW-0460">Magnesium</keyword>
<keyword evidence="5" id="KW-0808">Transferase</keyword>
<dbReference type="CDD" id="cd14263">
    <property type="entry name" value="DAGK_IM_like"/>
    <property type="match status" value="1"/>
</dbReference>
<dbReference type="EMBL" id="LWSA01000187">
    <property type="protein sequence ID" value="OCX70808.1"/>
    <property type="molecule type" value="Genomic_DNA"/>
</dbReference>
<dbReference type="AlphaFoldDB" id="A0A1C2IB77"/>
<keyword evidence="10 19" id="KW-1133">Transmembrane helix</keyword>
<accession>A0A1C2IB77</accession>
<dbReference type="Pfam" id="PF01219">
    <property type="entry name" value="DAGK_prokar"/>
    <property type="match status" value="1"/>
</dbReference>
<evidence type="ECO:0000256" key="16">
    <source>
        <dbReference type="PIRSR" id="PIRSR600829-2"/>
    </source>
</evidence>
<evidence type="ECO:0000256" key="10">
    <source>
        <dbReference type="ARBA" id="ARBA00022989"/>
    </source>
</evidence>
<keyword evidence="13" id="KW-0594">Phospholipid biosynthesis</keyword>
<evidence type="ECO:0000256" key="5">
    <source>
        <dbReference type="ARBA" id="ARBA00022679"/>
    </source>
</evidence>
<evidence type="ECO:0000256" key="8">
    <source>
        <dbReference type="ARBA" id="ARBA00022777"/>
    </source>
</evidence>
<keyword evidence="23" id="KW-1185">Reference proteome</keyword>
<evidence type="ECO:0000256" key="11">
    <source>
        <dbReference type="ARBA" id="ARBA00023098"/>
    </source>
</evidence>
<keyword evidence="18" id="KW-0479">Metal-binding</keyword>
<evidence type="ECO:0000256" key="3">
    <source>
        <dbReference type="ARBA" id="ARBA00022475"/>
    </source>
</evidence>
<organism evidence="20 23">
    <name type="scientific">Acidithiobacillus thiooxidans</name>
    <name type="common">Thiobacillus thiooxidans</name>
    <dbReference type="NCBI Taxonomy" id="930"/>
    <lineage>
        <taxon>Bacteria</taxon>
        <taxon>Pseudomonadati</taxon>
        <taxon>Pseudomonadota</taxon>
        <taxon>Acidithiobacillia</taxon>
        <taxon>Acidithiobacillales</taxon>
        <taxon>Acidithiobacillaceae</taxon>
        <taxon>Acidithiobacillus</taxon>
    </lineage>
</organism>
<dbReference type="GO" id="GO:0008654">
    <property type="term" value="P:phospholipid biosynthetic process"/>
    <property type="evidence" value="ECO:0007669"/>
    <property type="project" value="UniProtKB-KW"/>
</dbReference>
<dbReference type="GO" id="GO:0005524">
    <property type="term" value="F:ATP binding"/>
    <property type="evidence" value="ECO:0007669"/>
    <property type="project" value="UniProtKB-KW"/>
</dbReference>
<evidence type="ECO:0000313" key="20">
    <source>
        <dbReference type="EMBL" id="OCX68330.1"/>
    </source>
</evidence>
<dbReference type="RefSeq" id="WP_024894020.1">
    <property type="nucleotide sequence ID" value="NZ_JAVKVP010000023.1"/>
</dbReference>
<dbReference type="eggNOG" id="COG0818">
    <property type="taxonomic scope" value="Bacteria"/>
</dbReference>
<dbReference type="Proteomes" id="UP000095008">
    <property type="component" value="Unassembled WGS sequence"/>
</dbReference>
<protein>
    <submittedName>
        <fullName evidence="20">Diacylglycerol kinase</fullName>
    </submittedName>
</protein>
<evidence type="ECO:0000256" key="1">
    <source>
        <dbReference type="ARBA" id="ARBA00004651"/>
    </source>
</evidence>
<dbReference type="InterPro" id="IPR036945">
    <property type="entry name" value="DAGK_sf"/>
</dbReference>
<comment type="cofactor">
    <cofactor evidence="18">
        <name>Mg(2+)</name>
        <dbReference type="ChEBI" id="CHEBI:18420"/>
    </cofactor>
    <text evidence="18">Mn(2+), Zn(2+), Cd(2+) and Co(2+) support activity to lesser extents.</text>
</comment>
<evidence type="ECO:0000313" key="22">
    <source>
        <dbReference type="Proteomes" id="UP000094893"/>
    </source>
</evidence>
<sequence length="122" mass="13477">MNKNKPIWQRALYALRGLRIAAREEASFRAELWAVLAAVAFLLWAQVALWWWVLALLWMAMLLATELLNSAVESLADLVSPEFHPLVARAKDCGAAAVFVLSSVGVALLLLILWQHFHAGGG</sequence>
<evidence type="ECO:0000256" key="9">
    <source>
        <dbReference type="ARBA" id="ARBA00022840"/>
    </source>
</evidence>
<feature type="binding site" evidence="17">
    <location>
        <position position="73"/>
    </location>
    <ligand>
        <name>ATP</name>
        <dbReference type="ChEBI" id="CHEBI:30616"/>
    </ligand>
</feature>
<dbReference type="InterPro" id="IPR000829">
    <property type="entry name" value="DAGK"/>
</dbReference>
<feature type="binding site" evidence="16">
    <location>
        <position position="66"/>
    </location>
    <ligand>
        <name>substrate</name>
    </ligand>
</feature>
<dbReference type="EMBL" id="LWRY01000271">
    <property type="protein sequence ID" value="OCX68330.1"/>
    <property type="molecule type" value="Genomic_DNA"/>
</dbReference>
<feature type="transmembrane region" description="Helical" evidence="19">
    <location>
        <begin position="26"/>
        <end position="44"/>
    </location>
</feature>
<dbReference type="PANTHER" id="PTHR34299:SF1">
    <property type="entry name" value="DIACYLGLYCEROL KINASE"/>
    <property type="match status" value="1"/>
</dbReference>
<dbReference type="PANTHER" id="PTHR34299">
    <property type="entry name" value="DIACYLGLYCEROL KINASE"/>
    <property type="match status" value="1"/>
</dbReference>
<comment type="subcellular location">
    <subcellularLocation>
        <location evidence="1">Cell membrane</location>
        <topology evidence="1">Multi-pass membrane protein</topology>
    </subcellularLocation>
</comment>
<keyword evidence="3" id="KW-1003">Cell membrane</keyword>
<evidence type="ECO:0000256" key="2">
    <source>
        <dbReference type="ARBA" id="ARBA00005967"/>
    </source>
</evidence>
<keyword evidence="6 19" id="KW-0812">Transmembrane</keyword>
<dbReference type="Proteomes" id="UP000094893">
    <property type="component" value="Unassembled WGS sequence"/>
</dbReference>
<dbReference type="GO" id="GO:0046872">
    <property type="term" value="F:metal ion binding"/>
    <property type="evidence" value="ECO:0007669"/>
    <property type="project" value="UniProtKB-KW"/>
</dbReference>
<proteinExistence type="inferred from homology"/>
<dbReference type="GO" id="GO:0005886">
    <property type="term" value="C:plasma membrane"/>
    <property type="evidence" value="ECO:0007669"/>
    <property type="project" value="UniProtKB-SubCell"/>
</dbReference>
<keyword evidence="4" id="KW-0444">Lipid biosynthesis</keyword>
<keyword evidence="11" id="KW-0443">Lipid metabolism</keyword>
<evidence type="ECO:0000256" key="17">
    <source>
        <dbReference type="PIRSR" id="PIRSR600829-3"/>
    </source>
</evidence>
<feature type="active site" description="Proton acceptor" evidence="15">
    <location>
        <position position="66"/>
    </location>
</feature>
<feature type="binding site" evidence="18">
    <location>
        <position position="25"/>
    </location>
    <ligand>
        <name>a divalent metal cation</name>
        <dbReference type="ChEBI" id="CHEBI:60240"/>
    </ligand>
</feature>
<dbReference type="STRING" id="930.GCA_002079865_02349"/>
<feature type="binding site" evidence="17">
    <location>
        <begin position="82"/>
        <end position="84"/>
    </location>
    <ligand>
        <name>ATP</name>
        <dbReference type="ChEBI" id="CHEBI:30616"/>
    </ligand>
</feature>
<evidence type="ECO:0000256" key="18">
    <source>
        <dbReference type="PIRSR" id="PIRSR600829-4"/>
    </source>
</evidence>
<evidence type="ECO:0000256" key="15">
    <source>
        <dbReference type="PIRSR" id="PIRSR600829-1"/>
    </source>
</evidence>
<comment type="similarity">
    <text evidence="2">Belongs to the bacterial diacylglycerol kinase family.</text>
</comment>
<feature type="binding site" evidence="17">
    <location>
        <begin position="91"/>
        <end position="92"/>
    </location>
    <ligand>
        <name>ATP</name>
        <dbReference type="ChEBI" id="CHEBI:30616"/>
    </ligand>
</feature>
<evidence type="ECO:0000256" key="7">
    <source>
        <dbReference type="ARBA" id="ARBA00022741"/>
    </source>
</evidence>
<feature type="binding site" evidence="16">
    <location>
        <begin position="44"/>
        <end position="47"/>
    </location>
    <ligand>
        <name>substrate</name>
    </ligand>
</feature>
<evidence type="ECO:0000313" key="21">
    <source>
        <dbReference type="EMBL" id="OCX70808.1"/>
    </source>
</evidence>
<evidence type="ECO:0000256" key="14">
    <source>
        <dbReference type="ARBA" id="ARBA00023264"/>
    </source>
</evidence>
<dbReference type="Gene3D" id="1.10.287.3610">
    <property type="match status" value="1"/>
</dbReference>
<reference evidence="20 22" key="1">
    <citation type="journal article" date="2016" name="Int. J. Mol. Sci.">
        <title>Comparative genomics of the extreme acidophile Acidithiobacillus thiooxidans reveals intraspecific divergence and niche adaptation.</title>
        <authorList>
            <person name="Zhang X."/>
            <person name="Feng X."/>
            <person name="Tao J."/>
            <person name="Ma L."/>
            <person name="Xiao Y."/>
            <person name="Liang Y."/>
            <person name="Liu X."/>
            <person name="Yin H."/>
        </authorList>
    </citation>
    <scope>NUCLEOTIDE SEQUENCE [LARGE SCALE GENOMIC DNA]</scope>
    <source>
        <strain evidence="21 22">A02</strain>
        <strain evidence="20">DXS-W</strain>
    </source>
</reference>
<feature type="transmembrane region" description="Helical" evidence="19">
    <location>
        <begin position="93"/>
        <end position="114"/>
    </location>
</feature>
<evidence type="ECO:0000256" key="4">
    <source>
        <dbReference type="ARBA" id="ARBA00022516"/>
    </source>
</evidence>